<dbReference type="AlphaFoldDB" id="A0AAW0K3K3"/>
<feature type="signal peptide" evidence="2">
    <location>
        <begin position="1"/>
        <end position="25"/>
    </location>
</feature>
<dbReference type="PRINTS" id="PR01781">
    <property type="entry name" value="LATPROTEIN"/>
</dbReference>
<dbReference type="Proteomes" id="UP001488838">
    <property type="component" value="Unassembled WGS sequence"/>
</dbReference>
<dbReference type="PANTHER" id="PTHR15586:SF0">
    <property type="entry name" value="LINKER FOR ACTIVATION OF T-CELLS FAMILY MEMBER 1"/>
    <property type="match status" value="1"/>
</dbReference>
<evidence type="ECO:0008006" key="5">
    <source>
        <dbReference type="Google" id="ProtNLM"/>
    </source>
</evidence>
<evidence type="ECO:0000313" key="3">
    <source>
        <dbReference type="EMBL" id="KAK7833245.1"/>
    </source>
</evidence>
<keyword evidence="2" id="KW-0732">Signal</keyword>
<dbReference type="GO" id="GO:0019901">
    <property type="term" value="F:protein kinase binding"/>
    <property type="evidence" value="ECO:0007669"/>
    <property type="project" value="TreeGrafter"/>
</dbReference>
<gene>
    <name evidence="3" type="ORF">U0070_017244</name>
</gene>
<organism evidence="3 4">
    <name type="scientific">Myodes glareolus</name>
    <name type="common">Bank vole</name>
    <name type="synonym">Clethrionomys glareolus</name>
    <dbReference type="NCBI Taxonomy" id="447135"/>
    <lineage>
        <taxon>Eukaryota</taxon>
        <taxon>Metazoa</taxon>
        <taxon>Chordata</taxon>
        <taxon>Craniata</taxon>
        <taxon>Vertebrata</taxon>
        <taxon>Euteleostomi</taxon>
        <taxon>Mammalia</taxon>
        <taxon>Eutheria</taxon>
        <taxon>Euarchontoglires</taxon>
        <taxon>Glires</taxon>
        <taxon>Rodentia</taxon>
        <taxon>Myomorpha</taxon>
        <taxon>Muroidea</taxon>
        <taxon>Cricetidae</taxon>
        <taxon>Arvicolinae</taxon>
        <taxon>Myodes</taxon>
    </lineage>
</organism>
<accession>A0AAW0K3K3</accession>
<dbReference type="Pfam" id="PF15234">
    <property type="entry name" value="LAT"/>
    <property type="match status" value="3"/>
</dbReference>
<keyword evidence="4" id="KW-1185">Reference proteome</keyword>
<protein>
    <recommendedName>
        <fullName evidence="5">Linker for activation of T-cells family member 1</fullName>
    </recommendedName>
</protein>
<feature type="compositionally biased region" description="Acidic residues" evidence="1">
    <location>
        <begin position="250"/>
        <end position="267"/>
    </location>
</feature>
<evidence type="ECO:0000256" key="2">
    <source>
        <dbReference type="SAM" id="SignalP"/>
    </source>
</evidence>
<dbReference type="GO" id="GO:0006955">
    <property type="term" value="P:immune response"/>
    <property type="evidence" value="ECO:0007669"/>
    <property type="project" value="TreeGrafter"/>
</dbReference>
<dbReference type="GO" id="GO:0050863">
    <property type="term" value="P:regulation of T cell activation"/>
    <property type="evidence" value="ECO:0007669"/>
    <property type="project" value="TreeGrafter"/>
</dbReference>
<dbReference type="EMBL" id="JBBHLL010000007">
    <property type="protein sequence ID" value="KAK7833245.1"/>
    <property type="molecule type" value="Genomic_DNA"/>
</dbReference>
<feature type="chain" id="PRO_5043463293" description="Linker for activation of T-cells family member 1" evidence="2">
    <location>
        <begin position="26"/>
        <end position="275"/>
    </location>
</feature>
<reference evidence="3 4" key="1">
    <citation type="journal article" date="2023" name="bioRxiv">
        <title>Conserved and derived expression patterns and positive selection on dental genes reveal complex evolutionary context of ever-growing rodent molars.</title>
        <authorList>
            <person name="Calamari Z.T."/>
            <person name="Song A."/>
            <person name="Cohen E."/>
            <person name="Akter M."/>
            <person name="Roy R.D."/>
            <person name="Hallikas O."/>
            <person name="Christensen M.M."/>
            <person name="Li P."/>
            <person name="Marangoni P."/>
            <person name="Jernvall J."/>
            <person name="Klein O.D."/>
        </authorList>
    </citation>
    <scope>NUCLEOTIDE SEQUENCE [LARGE SCALE GENOMIC DNA]</scope>
    <source>
        <strain evidence="3">V071</strain>
    </source>
</reference>
<sequence length="275" mass="29542">MEADTLSPMGLGLLLLPFLVTLLAALCVRCRELPASYDSVSTERLYPSNNFIKSTRDPHSPLGVPIGCHLALRIQVMSTVWRATRTRVGLGSGALGGVGEAGPVAGHVDFSFLIEPASKNEDDDEEDEEDYPNEGYLEVLPDSTPATIPVVSSAPVPSNPGLRDSAFSMESGEDYVNVPESEDSAEASLGRWLCAPGMFYSLSPPFSWPALPVTVPLDLSSTDGSREYVNVLQELQPVSGAEQATVTSQEVEDEGEEEGVEGEEAPDYENLQELH</sequence>
<dbReference type="GO" id="GO:0001772">
    <property type="term" value="C:immunological synapse"/>
    <property type="evidence" value="ECO:0007669"/>
    <property type="project" value="TreeGrafter"/>
</dbReference>
<dbReference type="InterPro" id="IPR008359">
    <property type="entry name" value="Linker_for_activat_Tcells_prot"/>
</dbReference>
<dbReference type="GO" id="GO:0006954">
    <property type="term" value="P:inflammatory response"/>
    <property type="evidence" value="ECO:0007669"/>
    <property type="project" value="TreeGrafter"/>
</dbReference>
<dbReference type="GO" id="GO:0035556">
    <property type="term" value="P:intracellular signal transduction"/>
    <property type="evidence" value="ECO:0007669"/>
    <property type="project" value="TreeGrafter"/>
</dbReference>
<proteinExistence type="predicted"/>
<name>A0AAW0K3K3_MYOGA</name>
<feature type="region of interest" description="Disordered" evidence="1">
    <location>
        <begin position="237"/>
        <end position="275"/>
    </location>
</feature>
<comment type="caution">
    <text evidence="3">The sequence shown here is derived from an EMBL/GenBank/DDBJ whole genome shotgun (WGS) entry which is preliminary data.</text>
</comment>
<evidence type="ECO:0000313" key="4">
    <source>
        <dbReference type="Proteomes" id="UP001488838"/>
    </source>
</evidence>
<dbReference type="PANTHER" id="PTHR15586">
    <property type="entry name" value="LINKER FOR ACTIVATION OF T-CELLS FAMILY MEMBER 1"/>
    <property type="match status" value="1"/>
</dbReference>
<evidence type="ECO:0000256" key="1">
    <source>
        <dbReference type="SAM" id="MobiDB-lite"/>
    </source>
</evidence>